<keyword evidence="4" id="KW-0812">Transmembrane</keyword>
<dbReference type="RefSeq" id="WP_375556253.1">
    <property type="nucleotide sequence ID" value="NZ_JBBVGT010000002.1"/>
</dbReference>
<proteinExistence type="inferred from homology"/>
<feature type="domain" description="Glycosyltransferase 2-like" evidence="5">
    <location>
        <begin position="5"/>
        <end position="180"/>
    </location>
</feature>
<dbReference type="Pfam" id="PF00535">
    <property type="entry name" value="Glycos_transf_2"/>
    <property type="match status" value="1"/>
</dbReference>
<evidence type="ECO:0000256" key="3">
    <source>
        <dbReference type="ARBA" id="ARBA00022679"/>
    </source>
</evidence>
<dbReference type="InterPro" id="IPR029044">
    <property type="entry name" value="Nucleotide-diphossugar_trans"/>
</dbReference>
<evidence type="ECO:0000256" key="4">
    <source>
        <dbReference type="SAM" id="Phobius"/>
    </source>
</evidence>
<accession>A0ABV5CDH4</accession>
<keyword evidence="4" id="KW-0472">Membrane</keyword>
<keyword evidence="4" id="KW-1133">Transmembrane helix</keyword>
<reference evidence="6 7" key="1">
    <citation type="submission" date="2024-04" db="EMBL/GenBank/DDBJ databases">
        <title>Albibacterium profundi sp. nov., isolated from sediment of the Challenger Deep of Mariana Trench.</title>
        <authorList>
            <person name="Wang Y."/>
        </authorList>
    </citation>
    <scope>NUCLEOTIDE SEQUENCE [LARGE SCALE GENOMIC DNA]</scope>
    <source>
        <strain evidence="6 7">RHL897</strain>
    </source>
</reference>
<dbReference type="EC" id="2.4.-.-" evidence="6"/>
<evidence type="ECO:0000256" key="1">
    <source>
        <dbReference type="ARBA" id="ARBA00006739"/>
    </source>
</evidence>
<evidence type="ECO:0000259" key="5">
    <source>
        <dbReference type="Pfam" id="PF00535"/>
    </source>
</evidence>
<evidence type="ECO:0000313" key="7">
    <source>
        <dbReference type="Proteomes" id="UP001580928"/>
    </source>
</evidence>
<protein>
    <submittedName>
        <fullName evidence="6">Glycosyltransferase family 2 protein</fullName>
        <ecNumber evidence="6">2.4.-.-</ecNumber>
    </submittedName>
</protein>
<dbReference type="GO" id="GO:0016757">
    <property type="term" value="F:glycosyltransferase activity"/>
    <property type="evidence" value="ECO:0007669"/>
    <property type="project" value="UniProtKB-KW"/>
</dbReference>
<dbReference type="Gene3D" id="3.90.550.10">
    <property type="entry name" value="Spore Coat Polysaccharide Biosynthesis Protein SpsA, Chain A"/>
    <property type="match status" value="1"/>
</dbReference>
<keyword evidence="2 6" id="KW-0328">Glycosyltransferase</keyword>
<dbReference type="SUPFAM" id="SSF53448">
    <property type="entry name" value="Nucleotide-diphospho-sugar transferases"/>
    <property type="match status" value="1"/>
</dbReference>
<dbReference type="EMBL" id="JBBVGT010000002">
    <property type="protein sequence ID" value="MFB5944690.1"/>
    <property type="molecule type" value="Genomic_DNA"/>
</dbReference>
<comment type="caution">
    <text evidence="6">The sequence shown here is derived from an EMBL/GenBank/DDBJ whole genome shotgun (WGS) entry which is preliminary data.</text>
</comment>
<feature type="transmembrane region" description="Helical" evidence="4">
    <location>
        <begin position="252"/>
        <end position="272"/>
    </location>
</feature>
<sequence length="305" mass="35257">MERTTIISVNYNQPQVTIDFLKSVKKYTDVGSTELILVDNGSLINHEDTFKNIYPELIYIRSDKNLGFAGGNNLAVPAATGDFLFFLNNDTELTEGLIPTMVEEFKKNPQIGLLSPLIIYHENKTKIQYAGFSNMNYLTCRNKGIGNLETDTNQYNNISEETGYAHGAAMMCRRKDLDEVGLMEENYFLYYEELDWCEKFRRTGKKIWFTGKAKIYHKESISVGKESSLKTYFLYRNRMLFIRKNTNMFNTFLFSIFYLTIACPKAIASYALQKRKDLIPWLIRAVAWNFSNKTTSTTLGYKLIN</sequence>
<gene>
    <name evidence="6" type="ORF">WKR92_02470</name>
</gene>
<dbReference type="PANTHER" id="PTHR43179">
    <property type="entry name" value="RHAMNOSYLTRANSFERASE WBBL"/>
    <property type="match status" value="1"/>
</dbReference>
<keyword evidence="3 6" id="KW-0808">Transferase</keyword>
<name>A0ABV5CDH4_9SPHI</name>
<evidence type="ECO:0000256" key="2">
    <source>
        <dbReference type="ARBA" id="ARBA00022676"/>
    </source>
</evidence>
<dbReference type="Proteomes" id="UP001580928">
    <property type="component" value="Unassembled WGS sequence"/>
</dbReference>
<comment type="similarity">
    <text evidence="1">Belongs to the glycosyltransferase 2 family.</text>
</comment>
<evidence type="ECO:0000313" key="6">
    <source>
        <dbReference type="EMBL" id="MFB5944690.1"/>
    </source>
</evidence>
<keyword evidence="7" id="KW-1185">Reference proteome</keyword>
<dbReference type="PANTHER" id="PTHR43179:SF12">
    <property type="entry name" value="GALACTOFURANOSYLTRANSFERASE GLFT2"/>
    <property type="match status" value="1"/>
</dbReference>
<dbReference type="InterPro" id="IPR001173">
    <property type="entry name" value="Glyco_trans_2-like"/>
</dbReference>
<organism evidence="6 7">
    <name type="scientific">Albibacterium profundi</name>
    <dbReference type="NCBI Taxonomy" id="3134906"/>
    <lineage>
        <taxon>Bacteria</taxon>
        <taxon>Pseudomonadati</taxon>
        <taxon>Bacteroidota</taxon>
        <taxon>Sphingobacteriia</taxon>
        <taxon>Sphingobacteriales</taxon>
        <taxon>Sphingobacteriaceae</taxon>
        <taxon>Albibacterium</taxon>
    </lineage>
</organism>
<dbReference type="CDD" id="cd04186">
    <property type="entry name" value="GT_2_like_c"/>
    <property type="match status" value="1"/>
</dbReference>